<comment type="caution">
    <text evidence="4">The sequence shown here is derived from an EMBL/GenBank/DDBJ whole genome shotgun (WGS) entry which is preliminary data.</text>
</comment>
<dbReference type="AlphaFoldDB" id="A0A5T0IMH3"/>
<dbReference type="PANTHER" id="PTHR43201">
    <property type="entry name" value="ACYL-COA SYNTHETASE"/>
    <property type="match status" value="1"/>
</dbReference>
<sequence length="446" mass="50740">MDKFKNIFLNKVFNKNQEQYALIYEEQKYTYNDLYNNIINKINLLTKLKDINIVGITGDYDFESISLFLACIELNKIIIPFINESEIDNKLAEVNCDILFKNNQYELQKKHCNNHDLIQKLIDDNKPGLILFSSGSTGKPKAIVHNLNKILNAYLNKKSKKLNILLFLMFDHIGGLNTLFNCLSMNACAIAIKERKNIEALAQTIEKYQISLLPASPSLLSLMLVANVIEKYNLSSLKIISYGTEKMPEALLVKLKQTFPKVKFHQTFGTSEVGIAQTKSFGNYFKLENIAYKIINNELFLKSNMQSLGYLNADNSVFTNDGYFATGDLVEVINENGEEYIKIIGRNKEVINVGGEKVLPQEVEGILMQIPFIQDCLVYGQNNPLTGQSVCVKIVLEQNENPANLEAKKGIRLFCKDKLASYKIPTKVEIVQKLEISERFKKIRNS</sequence>
<dbReference type="InterPro" id="IPR000873">
    <property type="entry name" value="AMP-dep_synth/lig_dom"/>
</dbReference>
<keyword evidence="4" id="KW-0436">Ligase</keyword>
<dbReference type="EMBL" id="AAKENF010000022">
    <property type="protein sequence ID" value="ECR1524491.1"/>
    <property type="molecule type" value="Genomic_DNA"/>
</dbReference>
<evidence type="ECO:0000259" key="2">
    <source>
        <dbReference type="Pfam" id="PF00501"/>
    </source>
</evidence>
<reference evidence="4" key="1">
    <citation type="submission" date="2019-09" db="EMBL/GenBank/DDBJ databases">
        <authorList>
            <person name="Ashton P.M."/>
            <person name="Dallman T."/>
            <person name="Nair S."/>
            <person name="De Pinna E."/>
            <person name="Peters T."/>
            <person name="Grant K."/>
        </authorList>
    </citation>
    <scope>NUCLEOTIDE SEQUENCE</scope>
    <source>
        <strain evidence="4">228903</strain>
    </source>
</reference>
<comment type="similarity">
    <text evidence="1">Belongs to the ATP-dependent AMP-binding enzyme family.</text>
</comment>
<dbReference type="InterPro" id="IPR042099">
    <property type="entry name" value="ANL_N_sf"/>
</dbReference>
<dbReference type="InterPro" id="IPR045851">
    <property type="entry name" value="AMP-bd_C_sf"/>
</dbReference>
<dbReference type="RefSeq" id="WP_002902368.1">
    <property type="nucleotide sequence ID" value="NZ_AP028398.1"/>
</dbReference>
<feature type="domain" description="AMP-dependent synthetase/ligase" evidence="2">
    <location>
        <begin position="14"/>
        <end position="277"/>
    </location>
</feature>
<protein>
    <submittedName>
        <fullName evidence="4">Long-chain fatty acid--CoA ligase</fullName>
    </submittedName>
</protein>
<dbReference type="Pfam" id="PF13193">
    <property type="entry name" value="AMP-binding_C"/>
    <property type="match status" value="1"/>
</dbReference>
<dbReference type="GO" id="GO:0031956">
    <property type="term" value="F:medium-chain fatty acid-CoA ligase activity"/>
    <property type="evidence" value="ECO:0007669"/>
    <property type="project" value="TreeGrafter"/>
</dbReference>
<dbReference type="CDD" id="cd04433">
    <property type="entry name" value="AFD_class_I"/>
    <property type="match status" value="1"/>
</dbReference>
<dbReference type="SUPFAM" id="SSF56801">
    <property type="entry name" value="Acetyl-CoA synthetase-like"/>
    <property type="match status" value="1"/>
</dbReference>
<proteinExistence type="inferred from homology"/>
<dbReference type="PANTHER" id="PTHR43201:SF8">
    <property type="entry name" value="ACYL-COA SYNTHETASE FAMILY MEMBER 3"/>
    <property type="match status" value="1"/>
</dbReference>
<accession>A0A5T0IMH3</accession>
<evidence type="ECO:0000259" key="3">
    <source>
        <dbReference type="Pfam" id="PF13193"/>
    </source>
</evidence>
<dbReference type="PROSITE" id="PS00455">
    <property type="entry name" value="AMP_BINDING"/>
    <property type="match status" value="1"/>
</dbReference>
<dbReference type="InterPro" id="IPR025110">
    <property type="entry name" value="AMP-bd_C"/>
</dbReference>
<dbReference type="Gene3D" id="3.40.50.12780">
    <property type="entry name" value="N-terminal domain of ligase-like"/>
    <property type="match status" value="1"/>
</dbReference>
<evidence type="ECO:0000313" key="4">
    <source>
        <dbReference type="EMBL" id="ECR1524491.1"/>
    </source>
</evidence>
<dbReference type="Gene3D" id="3.30.300.30">
    <property type="match status" value="1"/>
</dbReference>
<dbReference type="InterPro" id="IPR020845">
    <property type="entry name" value="AMP-binding_CS"/>
</dbReference>
<organism evidence="4">
    <name type="scientific">Campylobacter jejuni</name>
    <dbReference type="NCBI Taxonomy" id="197"/>
    <lineage>
        <taxon>Bacteria</taxon>
        <taxon>Pseudomonadati</taxon>
        <taxon>Campylobacterota</taxon>
        <taxon>Epsilonproteobacteria</taxon>
        <taxon>Campylobacterales</taxon>
        <taxon>Campylobacteraceae</taxon>
        <taxon>Campylobacter</taxon>
    </lineage>
</organism>
<feature type="domain" description="AMP-binding enzyme C-terminal" evidence="3">
    <location>
        <begin position="362"/>
        <end position="439"/>
    </location>
</feature>
<dbReference type="Pfam" id="PF00501">
    <property type="entry name" value="AMP-binding"/>
    <property type="match status" value="1"/>
</dbReference>
<name>A0A5T0IMH3_CAMJU</name>
<evidence type="ECO:0000256" key="1">
    <source>
        <dbReference type="ARBA" id="ARBA00006432"/>
    </source>
</evidence>
<gene>
    <name evidence="4" type="ORF">F0J77_08735</name>
</gene>
<dbReference type="GO" id="GO:0006631">
    <property type="term" value="P:fatty acid metabolic process"/>
    <property type="evidence" value="ECO:0007669"/>
    <property type="project" value="TreeGrafter"/>
</dbReference>